<dbReference type="InterPro" id="IPR037294">
    <property type="entry name" value="ABC_BtuC-like"/>
</dbReference>
<accession>A0ABY6M2C8</accession>
<feature type="transmembrane region" description="Helical" evidence="8">
    <location>
        <begin position="106"/>
        <end position="128"/>
    </location>
</feature>
<evidence type="ECO:0000256" key="8">
    <source>
        <dbReference type="SAM" id="Phobius"/>
    </source>
</evidence>
<feature type="transmembrane region" description="Helical" evidence="8">
    <location>
        <begin position="261"/>
        <end position="290"/>
    </location>
</feature>
<dbReference type="PANTHER" id="PTHR30472">
    <property type="entry name" value="FERRIC ENTEROBACTIN TRANSPORT SYSTEM PERMEASE PROTEIN"/>
    <property type="match status" value="1"/>
</dbReference>
<dbReference type="Gene3D" id="1.10.3470.10">
    <property type="entry name" value="ABC transporter involved in vitamin B12 uptake, BtuC"/>
    <property type="match status" value="1"/>
</dbReference>
<feature type="transmembrane region" description="Helical" evidence="8">
    <location>
        <begin position="296"/>
        <end position="316"/>
    </location>
</feature>
<evidence type="ECO:0000256" key="1">
    <source>
        <dbReference type="ARBA" id="ARBA00004651"/>
    </source>
</evidence>
<comment type="subcellular location">
    <subcellularLocation>
        <location evidence="1">Cell membrane</location>
        <topology evidence="1">Multi-pass membrane protein</topology>
    </subcellularLocation>
</comment>
<comment type="similarity">
    <text evidence="2">Belongs to the binding-protein-dependent transport system permease family. FecCD subfamily.</text>
</comment>
<sequence>MHLKNKIGFLMMSKNVNLTVFLLFVVLVIVSLVSLYVGVYQFEFGIIKTIKIILFNPEILNSTDFFVLMQLRLPRIFLAVIIGAGLALSGTAIQGVFKNPLATPDLIGITSGAVFFAAITIVFNSLFAKMLSASLQYSILSIMAFIGALLATLLVYKIATYNGKTQITILLLSGVAISALVGAGTGLLTFLSTEEQLQNLTFWTLGSLAGTNWHKVVITAVVTLLCSSVLVKKGKILNALQLGETEAQHIGFQVQKTKKQIILATSLIVGTCVAFTGTIGFIGLIVPYILRLIYQANYIVLLPLSLLLGSIILVIADTVARILVAPSELPIGIITAFMGAPVFITLLVKNKKQLS</sequence>
<evidence type="ECO:0000256" key="5">
    <source>
        <dbReference type="ARBA" id="ARBA00022692"/>
    </source>
</evidence>
<feature type="transmembrane region" description="Helical" evidence="8">
    <location>
        <begin position="76"/>
        <end position="97"/>
    </location>
</feature>
<keyword evidence="6 8" id="KW-1133">Transmembrane helix</keyword>
<organism evidence="9 10">
    <name type="scientific">Flavobacterium agricola</name>
    <dbReference type="NCBI Taxonomy" id="2870839"/>
    <lineage>
        <taxon>Bacteria</taxon>
        <taxon>Pseudomonadati</taxon>
        <taxon>Bacteroidota</taxon>
        <taxon>Flavobacteriia</taxon>
        <taxon>Flavobacteriales</taxon>
        <taxon>Flavobacteriaceae</taxon>
        <taxon>Flavobacterium</taxon>
    </lineage>
</organism>
<dbReference type="PANTHER" id="PTHR30472:SF25">
    <property type="entry name" value="ABC TRANSPORTER PERMEASE PROTEIN MJ0876-RELATED"/>
    <property type="match status" value="1"/>
</dbReference>
<proteinExistence type="inferred from homology"/>
<dbReference type="SUPFAM" id="SSF81345">
    <property type="entry name" value="ABC transporter involved in vitamin B12 uptake, BtuC"/>
    <property type="match status" value="1"/>
</dbReference>
<dbReference type="InterPro" id="IPR000522">
    <property type="entry name" value="ABC_transptr_permease_BtuC"/>
</dbReference>
<dbReference type="CDD" id="cd06550">
    <property type="entry name" value="TM_ABC_iron-siderophores_like"/>
    <property type="match status" value="1"/>
</dbReference>
<keyword evidence="3" id="KW-0813">Transport</keyword>
<protein>
    <submittedName>
        <fullName evidence="9">Iron ABC transporter permease</fullName>
    </submittedName>
</protein>
<reference evidence="9" key="1">
    <citation type="submission" date="2021-08" db="EMBL/GenBank/DDBJ databases">
        <title>Flavobacterium sp. strain CC-SYL302.</title>
        <authorList>
            <person name="Lin S.-Y."/>
            <person name="Lee T.-H."/>
            <person name="Young C.-C."/>
        </authorList>
    </citation>
    <scope>NUCLEOTIDE SEQUENCE</scope>
    <source>
        <strain evidence="9">CC-SYL302</strain>
    </source>
</reference>
<keyword evidence="7 8" id="KW-0472">Membrane</keyword>
<feature type="transmembrane region" description="Helical" evidence="8">
    <location>
        <begin position="212"/>
        <end position="231"/>
    </location>
</feature>
<evidence type="ECO:0000313" key="9">
    <source>
        <dbReference type="EMBL" id="UYW01043.1"/>
    </source>
</evidence>
<evidence type="ECO:0000256" key="2">
    <source>
        <dbReference type="ARBA" id="ARBA00007935"/>
    </source>
</evidence>
<gene>
    <name evidence="9" type="ORF">K5I29_11190</name>
</gene>
<feature type="transmembrane region" description="Helical" evidence="8">
    <location>
        <begin position="20"/>
        <end position="39"/>
    </location>
</feature>
<keyword evidence="5 8" id="KW-0812">Transmembrane</keyword>
<evidence type="ECO:0000256" key="6">
    <source>
        <dbReference type="ARBA" id="ARBA00022989"/>
    </source>
</evidence>
<keyword evidence="10" id="KW-1185">Reference proteome</keyword>
<evidence type="ECO:0000256" key="3">
    <source>
        <dbReference type="ARBA" id="ARBA00022448"/>
    </source>
</evidence>
<evidence type="ECO:0000256" key="4">
    <source>
        <dbReference type="ARBA" id="ARBA00022475"/>
    </source>
</evidence>
<evidence type="ECO:0000313" key="10">
    <source>
        <dbReference type="Proteomes" id="UP001163328"/>
    </source>
</evidence>
<dbReference type="Proteomes" id="UP001163328">
    <property type="component" value="Chromosome"/>
</dbReference>
<dbReference type="Pfam" id="PF01032">
    <property type="entry name" value="FecCD"/>
    <property type="match status" value="1"/>
</dbReference>
<evidence type="ECO:0000256" key="7">
    <source>
        <dbReference type="ARBA" id="ARBA00023136"/>
    </source>
</evidence>
<feature type="transmembrane region" description="Helical" evidence="8">
    <location>
        <begin position="134"/>
        <end position="156"/>
    </location>
</feature>
<dbReference type="EMBL" id="CP081495">
    <property type="protein sequence ID" value="UYW01043.1"/>
    <property type="molecule type" value="Genomic_DNA"/>
</dbReference>
<keyword evidence="4" id="KW-1003">Cell membrane</keyword>
<feature type="transmembrane region" description="Helical" evidence="8">
    <location>
        <begin position="168"/>
        <end position="192"/>
    </location>
</feature>
<feature type="transmembrane region" description="Helical" evidence="8">
    <location>
        <begin position="328"/>
        <end position="348"/>
    </location>
</feature>
<name>A0ABY6M2C8_9FLAO</name>